<dbReference type="SUPFAM" id="SSF64518">
    <property type="entry name" value="Phase 1 flagellin"/>
    <property type="match status" value="1"/>
</dbReference>
<sequence length="458" mass="48513">MSVINTNVNALSGQNNLKRTQSTMNTAMQRLSSGLRVNSAKDDAAGQAIANRMESNLRANSTVARGINDGISLVQTAEGGLDSINDILQRARELAVQASNGTLTDEDRASINTEYKLLRAEVDRIALGTEAFGQTPLAPLKTPPATIGSTPSIVDLPIAIDKLEMSGVRAFRYIPEGVTGFRLSINDNGANDDIQIFTRDGTHVAGSAIPASFDSSVPSVWGNIDQANVDSTFFSADSGFEEGAIYSTGQLNSGTSDPGTDSTTTFRGMEITYSGDSNAAGALEESISIDEVTEPLLIFVTGSGAFRFTEMSWETPVPPPPLPDSAPVKIAVSAQYGEAVDSITIDPTPSDSTSLGLEDVELDPIEKAREAMAKLQEAMNQVDGYRSQYGALVNRFESAINNLSEQSVNLSAAQSRILDTDYALESASLVRSQILQQAGTSMLAQANATPQALLSLIE</sequence>
<comment type="caution">
    <text evidence="7">The sequence shown here is derived from an EMBL/GenBank/DDBJ whole genome shotgun (WGS) entry which is preliminary data.</text>
</comment>
<comment type="function">
    <text evidence="4">Flagellin is the subunit protein which polymerizes to form the filaments of bacterial flagella.</text>
</comment>
<keyword evidence="8" id="KW-1185">Reference proteome</keyword>
<keyword evidence="2 4" id="KW-0964">Secreted</keyword>
<dbReference type="InterPro" id="IPR001492">
    <property type="entry name" value="Flagellin"/>
</dbReference>
<evidence type="ECO:0000313" key="8">
    <source>
        <dbReference type="Proteomes" id="UP000597301"/>
    </source>
</evidence>
<evidence type="ECO:0000256" key="4">
    <source>
        <dbReference type="RuleBase" id="RU362073"/>
    </source>
</evidence>
<dbReference type="InterPro" id="IPR046358">
    <property type="entry name" value="Flagellin_C"/>
</dbReference>
<feature type="domain" description="Flagellin C-terminal" evidence="6">
    <location>
        <begin position="373"/>
        <end position="457"/>
    </location>
</feature>
<comment type="similarity">
    <text evidence="1 4">Belongs to the bacterial flagellin family.</text>
</comment>
<name>A0ABQ1PLK3_9GAMM</name>
<evidence type="ECO:0000259" key="5">
    <source>
        <dbReference type="Pfam" id="PF00669"/>
    </source>
</evidence>
<keyword evidence="7" id="KW-0282">Flagellum</keyword>
<keyword evidence="7" id="KW-0969">Cilium</keyword>
<keyword evidence="3 4" id="KW-0975">Bacterial flagellum</keyword>
<keyword evidence="7" id="KW-0966">Cell projection</keyword>
<protein>
    <recommendedName>
        <fullName evidence="4">Flagellin</fullName>
    </recommendedName>
</protein>
<evidence type="ECO:0000313" key="7">
    <source>
        <dbReference type="EMBL" id="GGC99344.1"/>
    </source>
</evidence>
<dbReference type="Gene3D" id="6.10.10.10">
    <property type="entry name" value="Flagellar export chaperone, C-terminal domain"/>
    <property type="match status" value="1"/>
</dbReference>
<dbReference type="Proteomes" id="UP000597301">
    <property type="component" value="Unassembled WGS sequence"/>
</dbReference>
<dbReference type="PANTHER" id="PTHR42792:SF2">
    <property type="entry name" value="FLAGELLIN"/>
    <property type="match status" value="1"/>
</dbReference>
<feature type="domain" description="Flagellin N-terminal" evidence="5">
    <location>
        <begin position="4"/>
        <end position="130"/>
    </location>
</feature>
<evidence type="ECO:0000256" key="3">
    <source>
        <dbReference type="ARBA" id="ARBA00023143"/>
    </source>
</evidence>
<evidence type="ECO:0000256" key="2">
    <source>
        <dbReference type="ARBA" id="ARBA00022525"/>
    </source>
</evidence>
<dbReference type="EMBL" id="BMHM01000008">
    <property type="protein sequence ID" value="GGC99344.1"/>
    <property type="molecule type" value="Genomic_DNA"/>
</dbReference>
<dbReference type="Gene3D" id="1.20.1330.10">
    <property type="entry name" value="f41 fragment of flagellin, N-terminal domain"/>
    <property type="match status" value="1"/>
</dbReference>
<dbReference type="RefSeq" id="WP_188640527.1">
    <property type="nucleotide sequence ID" value="NZ_BMHM01000008.1"/>
</dbReference>
<dbReference type="InterPro" id="IPR042187">
    <property type="entry name" value="Flagellin_C_sub2"/>
</dbReference>
<gene>
    <name evidence="7" type="primary">flaF</name>
    <name evidence="7" type="ORF">GCM10011382_32280</name>
</gene>
<dbReference type="Gene3D" id="6.10.280.190">
    <property type="match status" value="1"/>
</dbReference>
<evidence type="ECO:0000259" key="6">
    <source>
        <dbReference type="Pfam" id="PF00700"/>
    </source>
</evidence>
<accession>A0ABQ1PLK3</accession>
<comment type="subcellular location">
    <subcellularLocation>
        <location evidence="4">Secreted</location>
    </subcellularLocation>
    <subcellularLocation>
        <location evidence="4">Bacterial flagellum</location>
    </subcellularLocation>
</comment>
<proteinExistence type="inferred from homology"/>
<dbReference type="Pfam" id="PF00669">
    <property type="entry name" value="Flagellin_N"/>
    <property type="match status" value="1"/>
</dbReference>
<dbReference type="PRINTS" id="PR00207">
    <property type="entry name" value="FLAGELLIN"/>
</dbReference>
<reference evidence="8" key="1">
    <citation type="journal article" date="2019" name="Int. J. Syst. Evol. Microbiol.">
        <title>The Global Catalogue of Microorganisms (GCM) 10K type strain sequencing project: providing services to taxonomists for standard genome sequencing and annotation.</title>
        <authorList>
            <consortium name="The Broad Institute Genomics Platform"/>
            <consortium name="The Broad Institute Genome Sequencing Center for Infectious Disease"/>
            <person name="Wu L."/>
            <person name="Ma J."/>
        </authorList>
    </citation>
    <scope>NUCLEOTIDE SEQUENCE [LARGE SCALE GENOMIC DNA]</scope>
    <source>
        <strain evidence="8">CGMCC 1.15122</strain>
    </source>
</reference>
<dbReference type="InterPro" id="IPR001029">
    <property type="entry name" value="Flagellin_N"/>
</dbReference>
<evidence type="ECO:0000256" key="1">
    <source>
        <dbReference type="ARBA" id="ARBA00005709"/>
    </source>
</evidence>
<dbReference type="Pfam" id="PF00700">
    <property type="entry name" value="Flagellin_C"/>
    <property type="match status" value="1"/>
</dbReference>
<organism evidence="7 8">
    <name type="scientific">Vreelandella lutescens</name>
    <dbReference type="NCBI Taxonomy" id="1602943"/>
    <lineage>
        <taxon>Bacteria</taxon>
        <taxon>Pseudomonadati</taxon>
        <taxon>Pseudomonadota</taxon>
        <taxon>Gammaproteobacteria</taxon>
        <taxon>Oceanospirillales</taxon>
        <taxon>Halomonadaceae</taxon>
        <taxon>Vreelandella</taxon>
    </lineage>
</organism>
<dbReference type="PANTHER" id="PTHR42792">
    <property type="entry name" value="FLAGELLIN"/>
    <property type="match status" value="1"/>
</dbReference>